<sequence>MSELNRYQNPEIFEKLAMSYAAGTLHGRARRRFEALKEQHFYLEATTNAYESQFGSLVELLPNEKPSDQVWKNIESSIMADISESEPKAEKRQWFSWFKQSYAFALMALLVATLVVINPFSEIEEAVAYSVVFESEDKTPMAITRITQDDLSVSVDIVKDIPVDDGSVLKLWCRLKKGGKAMMMGTISKTGRTVLKIDEKEWDNLKAVGMLEITSESAKTSASPMTKKTILLGQLNPITR</sequence>
<evidence type="ECO:0000313" key="2">
    <source>
        <dbReference type="EMBL" id="PWQ99113.1"/>
    </source>
</evidence>
<dbReference type="OrthoDB" id="5298046at2"/>
<evidence type="ECO:0000313" key="3">
    <source>
        <dbReference type="Proteomes" id="UP000245539"/>
    </source>
</evidence>
<dbReference type="EMBL" id="QGKM01000013">
    <property type="protein sequence ID" value="PWQ99113.1"/>
    <property type="molecule type" value="Genomic_DNA"/>
</dbReference>
<accession>A0A317CNQ5</accession>
<organism evidence="2 3">
    <name type="scientific">Leucothrix pacifica</name>
    <dbReference type="NCBI Taxonomy" id="1247513"/>
    <lineage>
        <taxon>Bacteria</taxon>
        <taxon>Pseudomonadati</taxon>
        <taxon>Pseudomonadota</taxon>
        <taxon>Gammaproteobacteria</taxon>
        <taxon>Thiotrichales</taxon>
        <taxon>Thiotrichaceae</taxon>
        <taxon>Leucothrix</taxon>
    </lineage>
</organism>
<keyword evidence="3" id="KW-1185">Reference proteome</keyword>
<keyword evidence="1" id="KW-1133">Transmembrane helix</keyword>
<gene>
    <name evidence="2" type="ORF">DKW60_06665</name>
</gene>
<proteinExistence type="predicted"/>
<comment type="caution">
    <text evidence="2">The sequence shown here is derived from an EMBL/GenBank/DDBJ whole genome shotgun (WGS) entry which is preliminary data.</text>
</comment>
<evidence type="ECO:0008006" key="4">
    <source>
        <dbReference type="Google" id="ProtNLM"/>
    </source>
</evidence>
<keyword evidence="1" id="KW-0472">Membrane</keyword>
<dbReference type="AlphaFoldDB" id="A0A317CNQ5"/>
<protein>
    <recommendedName>
        <fullName evidence="4">Anti-sigma factor</fullName>
    </recommendedName>
</protein>
<reference evidence="2 3" key="1">
    <citation type="submission" date="2018-05" db="EMBL/GenBank/DDBJ databases">
        <title>Leucothrix arctica sp. nov., isolated from Arctic seawater.</title>
        <authorList>
            <person name="Choi A."/>
            <person name="Baek K."/>
        </authorList>
    </citation>
    <scope>NUCLEOTIDE SEQUENCE [LARGE SCALE GENOMIC DNA]</scope>
    <source>
        <strain evidence="2 3">JCM 18388</strain>
    </source>
</reference>
<keyword evidence="1" id="KW-0812">Transmembrane</keyword>
<dbReference type="RefSeq" id="WP_109836874.1">
    <property type="nucleotide sequence ID" value="NZ_QGKM01000013.1"/>
</dbReference>
<feature type="transmembrane region" description="Helical" evidence="1">
    <location>
        <begin position="101"/>
        <end position="120"/>
    </location>
</feature>
<name>A0A317CNQ5_9GAMM</name>
<dbReference type="Proteomes" id="UP000245539">
    <property type="component" value="Unassembled WGS sequence"/>
</dbReference>
<evidence type="ECO:0000256" key="1">
    <source>
        <dbReference type="SAM" id="Phobius"/>
    </source>
</evidence>